<proteinExistence type="predicted"/>
<sequence>MVIRLPTSLVLLYIGNGRNTMLTFASISRVSIHANFYVYQSKYKSTCT</sequence>
<dbReference type="AlphaFoldDB" id="A0A0A9CG40"/>
<dbReference type="EMBL" id="GBRH01225535">
    <property type="protein sequence ID" value="JAD72360.1"/>
    <property type="molecule type" value="Transcribed_RNA"/>
</dbReference>
<evidence type="ECO:0000313" key="1">
    <source>
        <dbReference type="EMBL" id="JAD72360.1"/>
    </source>
</evidence>
<reference evidence="1" key="2">
    <citation type="journal article" date="2015" name="Data Brief">
        <title>Shoot transcriptome of the giant reed, Arundo donax.</title>
        <authorList>
            <person name="Barrero R.A."/>
            <person name="Guerrero F.D."/>
            <person name="Moolhuijzen P."/>
            <person name="Goolsby J.A."/>
            <person name="Tidwell J."/>
            <person name="Bellgard S.E."/>
            <person name="Bellgard M.I."/>
        </authorList>
    </citation>
    <scope>NUCLEOTIDE SEQUENCE</scope>
    <source>
        <tissue evidence="1">Shoot tissue taken approximately 20 cm above the soil surface</tissue>
    </source>
</reference>
<protein>
    <submittedName>
        <fullName evidence="1">Uncharacterized protein</fullName>
    </submittedName>
</protein>
<accession>A0A0A9CG40</accession>
<reference evidence="1" key="1">
    <citation type="submission" date="2014-09" db="EMBL/GenBank/DDBJ databases">
        <authorList>
            <person name="Magalhaes I.L.F."/>
            <person name="Oliveira U."/>
            <person name="Santos F.R."/>
            <person name="Vidigal T.H.D.A."/>
            <person name="Brescovit A.D."/>
            <person name="Santos A.J."/>
        </authorList>
    </citation>
    <scope>NUCLEOTIDE SEQUENCE</scope>
    <source>
        <tissue evidence="1">Shoot tissue taken approximately 20 cm above the soil surface</tissue>
    </source>
</reference>
<name>A0A0A9CG40_ARUDO</name>
<organism evidence="1">
    <name type="scientific">Arundo donax</name>
    <name type="common">Giant reed</name>
    <name type="synonym">Donax arundinaceus</name>
    <dbReference type="NCBI Taxonomy" id="35708"/>
    <lineage>
        <taxon>Eukaryota</taxon>
        <taxon>Viridiplantae</taxon>
        <taxon>Streptophyta</taxon>
        <taxon>Embryophyta</taxon>
        <taxon>Tracheophyta</taxon>
        <taxon>Spermatophyta</taxon>
        <taxon>Magnoliopsida</taxon>
        <taxon>Liliopsida</taxon>
        <taxon>Poales</taxon>
        <taxon>Poaceae</taxon>
        <taxon>PACMAD clade</taxon>
        <taxon>Arundinoideae</taxon>
        <taxon>Arundineae</taxon>
        <taxon>Arundo</taxon>
    </lineage>
</organism>